<proteinExistence type="predicted"/>
<keyword evidence="4 9" id="KW-1133">Transmembrane helix</keyword>
<name>A0A9P6FM05_9FUNG</name>
<feature type="compositionally biased region" description="Basic and acidic residues" evidence="8">
    <location>
        <begin position="107"/>
        <end position="117"/>
    </location>
</feature>
<dbReference type="Gene3D" id="1.10.3080.10">
    <property type="entry name" value="Clc chloride channel"/>
    <property type="match status" value="1"/>
</dbReference>
<dbReference type="OrthoDB" id="44789at2759"/>
<dbReference type="Pfam" id="PF00654">
    <property type="entry name" value="Voltage_CLC"/>
    <property type="match status" value="1"/>
</dbReference>
<feature type="transmembrane region" description="Helical" evidence="9">
    <location>
        <begin position="532"/>
        <end position="556"/>
    </location>
</feature>
<evidence type="ECO:0000256" key="6">
    <source>
        <dbReference type="ARBA" id="ARBA00023136"/>
    </source>
</evidence>
<accession>A0A9P6FM05</accession>
<keyword evidence="2" id="KW-0813">Transport</keyword>
<organism evidence="10 11">
    <name type="scientific">Lunasporangiospora selenospora</name>
    <dbReference type="NCBI Taxonomy" id="979761"/>
    <lineage>
        <taxon>Eukaryota</taxon>
        <taxon>Fungi</taxon>
        <taxon>Fungi incertae sedis</taxon>
        <taxon>Mucoromycota</taxon>
        <taxon>Mortierellomycotina</taxon>
        <taxon>Mortierellomycetes</taxon>
        <taxon>Mortierellales</taxon>
        <taxon>Mortierellaceae</taxon>
        <taxon>Lunasporangiospora</taxon>
    </lineage>
</organism>
<dbReference type="InterPro" id="IPR014743">
    <property type="entry name" value="Cl-channel_core"/>
</dbReference>
<dbReference type="GO" id="GO:0005769">
    <property type="term" value="C:early endosome"/>
    <property type="evidence" value="ECO:0007669"/>
    <property type="project" value="TreeGrafter"/>
</dbReference>
<evidence type="ECO:0000256" key="3">
    <source>
        <dbReference type="ARBA" id="ARBA00022692"/>
    </source>
</evidence>
<evidence type="ECO:0000313" key="11">
    <source>
        <dbReference type="Proteomes" id="UP000780801"/>
    </source>
</evidence>
<feature type="transmembrane region" description="Helical" evidence="9">
    <location>
        <begin position="647"/>
        <end position="666"/>
    </location>
</feature>
<dbReference type="GO" id="GO:0005794">
    <property type="term" value="C:Golgi apparatus"/>
    <property type="evidence" value="ECO:0007669"/>
    <property type="project" value="TreeGrafter"/>
</dbReference>
<protein>
    <recommendedName>
        <fullName evidence="12">H+/Cl-antiporter ClcA</fullName>
    </recommendedName>
</protein>
<keyword evidence="6 9" id="KW-0472">Membrane</keyword>
<evidence type="ECO:0000256" key="9">
    <source>
        <dbReference type="SAM" id="Phobius"/>
    </source>
</evidence>
<evidence type="ECO:0000256" key="5">
    <source>
        <dbReference type="ARBA" id="ARBA00023065"/>
    </source>
</evidence>
<dbReference type="EMBL" id="JAABOA010003990">
    <property type="protein sequence ID" value="KAF9578118.1"/>
    <property type="molecule type" value="Genomic_DNA"/>
</dbReference>
<feature type="transmembrane region" description="Helical" evidence="9">
    <location>
        <begin position="348"/>
        <end position="376"/>
    </location>
</feature>
<feature type="compositionally biased region" description="Polar residues" evidence="8">
    <location>
        <begin position="280"/>
        <end position="299"/>
    </location>
</feature>
<evidence type="ECO:0000256" key="2">
    <source>
        <dbReference type="ARBA" id="ARBA00022448"/>
    </source>
</evidence>
<feature type="region of interest" description="Disordered" evidence="8">
    <location>
        <begin position="1"/>
        <end position="174"/>
    </location>
</feature>
<feature type="non-terminal residue" evidence="10">
    <location>
        <position position="1"/>
    </location>
</feature>
<dbReference type="AlphaFoldDB" id="A0A9P6FM05"/>
<evidence type="ECO:0000256" key="8">
    <source>
        <dbReference type="SAM" id="MobiDB-lite"/>
    </source>
</evidence>
<feature type="compositionally biased region" description="Low complexity" evidence="8">
    <location>
        <begin position="12"/>
        <end position="33"/>
    </location>
</feature>
<feature type="compositionally biased region" description="Basic and acidic residues" evidence="8">
    <location>
        <begin position="75"/>
        <end position="84"/>
    </location>
</feature>
<dbReference type="GO" id="GO:0005886">
    <property type="term" value="C:plasma membrane"/>
    <property type="evidence" value="ECO:0007669"/>
    <property type="project" value="TreeGrafter"/>
</dbReference>
<feature type="compositionally biased region" description="Basic and acidic residues" evidence="8">
    <location>
        <begin position="159"/>
        <end position="170"/>
    </location>
</feature>
<evidence type="ECO:0000256" key="7">
    <source>
        <dbReference type="ARBA" id="ARBA00023214"/>
    </source>
</evidence>
<dbReference type="PANTHER" id="PTHR45711">
    <property type="entry name" value="CHLORIDE CHANNEL PROTEIN"/>
    <property type="match status" value="1"/>
</dbReference>
<dbReference type="InterPro" id="IPR001807">
    <property type="entry name" value="ClC"/>
</dbReference>
<reference evidence="10" key="1">
    <citation type="journal article" date="2020" name="Fungal Divers.">
        <title>Resolving the Mortierellaceae phylogeny through synthesis of multi-gene phylogenetics and phylogenomics.</title>
        <authorList>
            <person name="Vandepol N."/>
            <person name="Liber J."/>
            <person name="Desiro A."/>
            <person name="Na H."/>
            <person name="Kennedy M."/>
            <person name="Barry K."/>
            <person name="Grigoriev I.V."/>
            <person name="Miller A.N."/>
            <person name="O'Donnell K."/>
            <person name="Stajich J.E."/>
            <person name="Bonito G."/>
        </authorList>
    </citation>
    <scope>NUCLEOTIDE SEQUENCE</scope>
    <source>
        <strain evidence="10">KOD1015</strain>
    </source>
</reference>
<evidence type="ECO:0000256" key="4">
    <source>
        <dbReference type="ARBA" id="ARBA00022989"/>
    </source>
</evidence>
<gene>
    <name evidence="10" type="ORF">BGW38_006253</name>
</gene>
<keyword evidence="5" id="KW-0406">Ion transport</keyword>
<evidence type="ECO:0008006" key="12">
    <source>
        <dbReference type="Google" id="ProtNLM"/>
    </source>
</evidence>
<dbReference type="Proteomes" id="UP000780801">
    <property type="component" value="Unassembled WGS sequence"/>
</dbReference>
<feature type="transmembrane region" description="Helical" evidence="9">
    <location>
        <begin position="568"/>
        <end position="585"/>
    </location>
</feature>
<evidence type="ECO:0000313" key="10">
    <source>
        <dbReference type="EMBL" id="KAF9578118.1"/>
    </source>
</evidence>
<evidence type="ECO:0000256" key="1">
    <source>
        <dbReference type="ARBA" id="ARBA00004141"/>
    </source>
</evidence>
<dbReference type="SUPFAM" id="SSF81340">
    <property type="entry name" value="Clc chloride channel"/>
    <property type="match status" value="1"/>
</dbReference>
<comment type="subcellular location">
    <subcellularLocation>
        <location evidence="1">Membrane</location>
        <topology evidence="1">Multi-pass membrane protein</topology>
    </subcellularLocation>
</comment>
<feature type="compositionally biased region" description="Polar residues" evidence="8">
    <location>
        <begin position="34"/>
        <end position="43"/>
    </location>
</feature>
<comment type="caution">
    <text evidence="10">The sequence shown here is derived from an EMBL/GenBank/DDBJ whole genome shotgun (WGS) entry which is preliminary data.</text>
</comment>
<keyword evidence="7" id="KW-0868">Chloride</keyword>
<sequence length="668" mass="72368">MNAPVQIPIHDALAPSSSASSTSGASLSTPTTLRSQPGMSSGIQKGPSLGLALGGSGFRRKPLFGPDNDANSIEDAPRLADRSGRTNSHGGSKRRGSSTLEALTKPVDSDGKDKKVQGQEGDGEQGESALQDQDWEQHGAMDEEDEEDANSETPLQPHEPIRGLETHPESRTGSFLSRLGRTIPENIVGSASAAAAAAAAAAASAAANSTHSPRPGLGPFAASRINARFPGRLILQQPRPHIQPPLHSAGLSSAGSNGPLEGQEDYEPLTSQQLQQQQLRARNSPTSNHLSPPVYSSGSNPYHDDSLDWIVEGTGMRVAYDDFTTIDWIHDFAQERQRIRRLHRQPGAAGQIAIIYEWVQSWVVVLAVGIAAGIVAGGSDIVSQWLGDLKEGYCSTAFYLNRNFCCWGLEDDAPCGDWVPWNSATFVVGYLFYILFALLFATTAAYLVKTYAPYAEGSGIPEVKTILGGFVIRHFLGLETLVIKTITLVLSTAAGLSLGKEGPLLHIACCIGNLLPRIFPKFKKNEAKMREILSAASSAGISVAFGAPIGGVVFAMEEMSYYFSSDTMWHSFFCAMAAAMALKLIDPFRTEKLVVFQVEYDREWHGFEMIFYLFLGVLGGLWGAFFIRMNLRLAAFRKTSWLRIFPIYEVFAVTLLTAVVGYLNIFTR</sequence>
<keyword evidence="3 9" id="KW-0812">Transmembrane</keyword>
<feature type="transmembrane region" description="Helical" evidence="9">
    <location>
        <begin position="427"/>
        <end position="448"/>
    </location>
</feature>
<dbReference type="GO" id="GO:0005247">
    <property type="term" value="F:voltage-gated chloride channel activity"/>
    <property type="evidence" value="ECO:0007669"/>
    <property type="project" value="TreeGrafter"/>
</dbReference>
<feature type="region of interest" description="Disordered" evidence="8">
    <location>
        <begin position="239"/>
        <end position="299"/>
    </location>
</feature>
<dbReference type="PANTHER" id="PTHR45711:SF6">
    <property type="entry name" value="CHLORIDE CHANNEL PROTEIN"/>
    <property type="match status" value="1"/>
</dbReference>
<dbReference type="PRINTS" id="PR00762">
    <property type="entry name" value="CLCHANNEL"/>
</dbReference>
<keyword evidence="11" id="KW-1185">Reference proteome</keyword>
<feature type="transmembrane region" description="Helical" evidence="9">
    <location>
        <begin position="606"/>
        <end position="627"/>
    </location>
</feature>